<name>A0A2S8FGE3_9BACT</name>
<evidence type="ECO:0000313" key="2">
    <source>
        <dbReference type="EMBL" id="PQO31232.1"/>
    </source>
</evidence>
<feature type="chain" id="PRO_5015634107" description="Calmodulin-binding protein" evidence="1">
    <location>
        <begin position="28"/>
        <end position="121"/>
    </location>
</feature>
<feature type="signal peptide" evidence="1">
    <location>
        <begin position="1"/>
        <end position="27"/>
    </location>
</feature>
<evidence type="ECO:0000313" key="3">
    <source>
        <dbReference type="Proteomes" id="UP000240009"/>
    </source>
</evidence>
<sequence length="121" mass="14056">MKRIATTCLFALVLTAGWMAVGSTAQANEYASPPAYPDIMNQYYVADPYYGYPAAMYTAPITTPPYVPQTYISYPPLDPHEFLYKHHRNYYHYYNGGQGFNRTKVHWYGGRTWLNPYNPFF</sequence>
<dbReference type="EMBL" id="PUIA01000037">
    <property type="protein sequence ID" value="PQO31232.1"/>
    <property type="molecule type" value="Genomic_DNA"/>
</dbReference>
<proteinExistence type="predicted"/>
<organism evidence="2 3">
    <name type="scientific">Blastopirellula marina</name>
    <dbReference type="NCBI Taxonomy" id="124"/>
    <lineage>
        <taxon>Bacteria</taxon>
        <taxon>Pseudomonadati</taxon>
        <taxon>Planctomycetota</taxon>
        <taxon>Planctomycetia</taxon>
        <taxon>Pirellulales</taxon>
        <taxon>Pirellulaceae</taxon>
        <taxon>Blastopirellula</taxon>
    </lineage>
</organism>
<evidence type="ECO:0000256" key="1">
    <source>
        <dbReference type="SAM" id="SignalP"/>
    </source>
</evidence>
<dbReference type="Proteomes" id="UP000240009">
    <property type="component" value="Unassembled WGS sequence"/>
</dbReference>
<accession>A0A2S8FGE3</accession>
<protein>
    <recommendedName>
        <fullName evidence="4">Calmodulin-binding protein</fullName>
    </recommendedName>
</protein>
<dbReference type="RefSeq" id="WP_105353863.1">
    <property type="nucleotide sequence ID" value="NZ_PUIA01000037.1"/>
</dbReference>
<reference evidence="2 3" key="1">
    <citation type="submission" date="2018-02" db="EMBL/GenBank/DDBJ databases">
        <title>Comparative genomes isolates from brazilian mangrove.</title>
        <authorList>
            <person name="Araujo J.E."/>
            <person name="Taketani R.G."/>
            <person name="Silva M.C.P."/>
            <person name="Loureco M.V."/>
            <person name="Andreote F.D."/>
        </authorList>
    </citation>
    <scope>NUCLEOTIDE SEQUENCE [LARGE SCALE GENOMIC DNA]</scope>
    <source>
        <strain evidence="2 3">HEX-2 MGV</strain>
    </source>
</reference>
<comment type="caution">
    <text evidence="2">The sequence shown here is derived from an EMBL/GenBank/DDBJ whole genome shotgun (WGS) entry which is preliminary data.</text>
</comment>
<gene>
    <name evidence="2" type="ORF">C5Y96_12875</name>
</gene>
<dbReference type="OrthoDB" id="282809at2"/>
<keyword evidence="1" id="KW-0732">Signal</keyword>
<dbReference type="AlphaFoldDB" id="A0A2S8FGE3"/>
<evidence type="ECO:0008006" key="4">
    <source>
        <dbReference type="Google" id="ProtNLM"/>
    </source>
</evidence>